<evidence type="ECO:0000313" key="12">
    <source>
        <dbReference type="Proteomes" id="UP000824469"/>
    </source>
</evidence>
<keyword evidence="8" id="KW-0407">Ion channel</keyword>
<accession>A0AA38LHE8</accession>
<dbReference type="InterPro" id="IPR020966">
    <property type="entry name" value="ALMT"/>
</dbReference>
<name>A0AA38LHE8_TAXCH</name>
<evidence type="ECO:0000256" key="2">
    <source>
        <dbReference type="ARBA" id="ARBA00007079"/>
    </source>
</evidence>
<feature type="compositionally biased region" description="Polar residues" evidence="9">
    <location>
        <begin position="7"/>
        <end position="22"/>
    </location>
</feature>
<feature type="transmembrane region" description="Helical" evidence="10">
    <location>
        <begin position="156"/>
        <end position="175"/>
    </location>
</feature>
<gene>
    <name evidence="11" type="ORF">KI387_015496</name>
</gene>
<dbReference type="Pfam" id="PF11744">
    <property type="entry name" value="ALMT"/>
    <property type="match status" value="1"/>
</dbReference>
<feature type="region of interest" description="Disordered" evidence="9">
    <location>
        <begin position="1"/>
        <end position="32"/>
    </location>
</feature>
<dbReference type="Proteomes" id="UP000824469">
    <property type="component" value="Unassembled WGS sequence"/>
</dbReference>
<keyword evidence="6" id="KW-0406">Ion transport</keyword>
<keyword evidence="3" id="KW-0813">Transport</keyword>
<keyword evidence="4 10" id="KW-0812">Transmembrane</keyword>
<evidence type="ECO:0000256" key="7">
    <source>
        <dbReference type="ARBA" id="ARBA00023136"/>
    </source>
</evidence>
<organism evidence="11 12">
    <name type="scientific">Taxus chinensis</name>
    <name type="common">Chinese yew</name>
    <name type="synonym">Taxus wallichiana var. chinensis</name>
    <dbReference type="NCBI Taxonomy" id="29808"/>
    <lineage>
        <taxon>Eukaryota</taxon>
        <taxon>Viridiplantae</taxon>
        <taxon>Streptophyta</taxon>
        <taxon>Embryophyta</taxon>
        <taxon>Tracheophyta</taxon>
        <taxon>Spermatophyta</taxon>
        <taxon>Pinopsida</taxon>
        <taxon>Pinidae</taxon>
        <taxon>Conifers II</taxon>
        <taxon>Cupressales</taxon>
        <taxon>Taxaceae</taxon>
        <taxon>Taxus</taxon>
    </lineage>
</organism>
<evidence type="ECO:0000256" key="10">
    <source>
        <dbReference type="SAM" id="Phobius"/>
    </source>
</evidence>
<keyword evidence="7 10" id="KW-0472">Membrane</keyword>
<sequence length="583" mass="65464">MKPNREANYSFSEQSRVSLLSQRQEEGEENDVEGQQVPCGCCVGLREGVNRGWDEVSKAFWKAVEHAKSDPRKIIFSVKMGTALSLVSMLMFLQDPYKYLSTYSIWAVLTVVVVFEFTVGATLSKGFNRGLGTLTAGGIAFGVAELAMCTGKWEPLIIIVSIFTAGAGATFAKLYPKMKPYEYGFRVFLITFCFILVSGYRTRVVIHTAITRFLLIVLGAAVSFVINGCVYPIWAGEDLHKLIVKNFTGVANSLEGCIDGYLSGLEFERVPSKILTCQAADDPVYNGYRSVVLSATQEETLEGFASWEWPHGNYRMMKYPWKEYVKVGGALRHCTYMVMALHGCILSEIQASHELRQVFRDELQRVSAECTNVLRVLGNNIDNMMKLKGEEILLEVHKAAEELQEKIDARSYLLVNSETWVIGNRRIIVPSETDDLIEDEGRDQLGNLSDQRSNYQHQPQDNDRPVNVLSRSWHSHNSHFGVAAVAVAKTPEKKFCKQLSWPARHSIDIDRACLRPTEKTFESASALSFATFASLLIEFVARLDNLVNSFNELSLKAKFKDPDDSPSAETKGICRRLLNFFKL</sequence>
<evidence type="ECO:0000256" key="3">
    <source>
        <dbReference type="ARBA" id="ARBA00022448"/>
    </source>
</evidence>
<feature type="transmembrane region" description="Helical" evidence="10">
    <location>
        <begin position="213"/>
        <end position="234"/>
    </location>
</feature>
<proteinExistence type="inferred from homology"/>
<evidence type="ECO:0000256" key="1">
    <source>
        <dbReference type="ARBA" id="ARBA00004141"/>
    </source>
</evidence>
<comment type="subcellular location">
    <subcellularLocation>
        <location evidence="1">Membrane</location>
        <topology evidence="1">Multi-pass membrane protein</topology>
    </subcellularLocation>
</comment>
<comment type="similarity">
    <text evidence="2">Belongs to the aromatic acid exporter (TC 2.A.85) family.</text>
</comment>
<dbReference type="EMBL" id="JAHRHJ020000003">
    <property type="protein sequence ID" value="KAH9320857.1"/>
    <property type="molecule type" value="Genomic_DNA"/>
</dbReference>
<evidence type="ECO:0000256" key="8">
    <source>
        <dbReference type="ARBA" id="ARBA00023303"/>
    </source>
</evidence>
<feature type="transmembrane region" description="Helical" evidence="10">
    <location>
        <begin position="181"/>
        <end position="201"/>
    </location>
</feature>
<dbReference type="OMA" id="NREANYS"/>
<dbReference type="GO" id="GO:0016020">
    <property type="term" value="C:membrane"/>
    <property type="evidence" value="ECO:0007669"/>
    <property type="project" value="UniProtKB-SubCell"/>
</dbReference>
<evidence type="ECO:0000256" key="5">
    <source>
        <dbReference type="ARBA" id="ARBA00022989"/>
    </source>
</evidence>
<dbReference type="GO" id="GO:0015743">
    <property type="term" value="P:malate transport"/>
    <property type="evidence" value="ECO:0007669"/>
    <property type="project" value="InterPro"/>
</dbReference>
<keyword evidence="5 10" id="KW-1133">Transmembrane helix</keyword>
<evidence type="ECO:0008006" key="13">
    <source>
        <dbReference type="Google" id="ProtNLM"/>
    </source>
</evidence>
<feature type="transmembrane region" description="Helical" evidence="10">
    <location>
        <begin position="105"/>
        <end position="124"/>
    </location>
</feature>
<evidence type="ECO:0000256" key="9">
    <source>
        <dbReference type="SAM" id="MobiDB-lite"/>
    </source>
</evidence>
<evidence type="ECO:0000256" key="6">
    <source>
        <dbReference type="ARBA" id="ARBA00023065"/>
    </source>
</evidence>
<comment type="caution">
    <text evidence="11">The sequence shown here is derived from an EMBL/GenBank/DDBJ whole genome shotgun (WGS) entry which is preliminary data.</text>
</comment>
<keyword evidence="12" id="KW-1185">Reference proteome</keyword>
<dbReference type="GO" id="GO:0034220">
    <property type="term" value="P:monoatomic ion transmembrane transport"/>
    <property type="evidence" value="ECO:0007669"/>
    <property type="project" value="UniProtKB-KW"/>
</dbReference>
<protein>
    <recommendedName>
        <fullName evidence="13">Aluminum-activated malate transporter 9</fullName>
    </recommendedName>
</protein>
<evidence type="ECO:0000256" key="4">
    <source>
        <dbReference type="ARBA" id="ARBA00022692"/>
    </source>
</evidence>
<evidence type="ECO:0000313" key="11">
    <source>
        <dbReference type="EMBL" id="KAH9320857.1"/>
    </source>
</evidence>
<dbReference type="AlphaFoldDB" id="A0AA38LHE8"/>
<feature type="transmembrane region" description="Helical" evidence="10">
    <location>
        <begin position="130"/>
        <end position="149"/>
    </location>
</feature>
<reference evidence="11 12" key="1">
    <citation type="journal article" date="2021" name="Nat. Plants">
        <title>The Taxus genome provides insights into paclitaxel biosynthesis.</title>
        <authorList>
            <person name="Xiong X."/>
            <person name="Gou J."/>
            <person name="Liao Q."/>
            <person name="Li Y."/>
            <person name="Zhou Q."/>
            <person name="Bi G."/>
            <person name="Li C."/>
            <person name="Du R."/>
            <person name="Wang X."/>
            <person name="Sun T."/>
            <person name="Guo L."/>
            <person name="Liang H."/>
            <person name="Lu P."/>
            <person name="Wu Y."/>
            <person name="Zhang Z."/>
            <person name="Ro D.K."/>
            <person name="Shang Y."/>
            <person name="Huang S."/>
            <person name="Yan J."/>
        </authorList>
    </citation>
    <scope>NUCLEOTIDE SEQUENCE [LARGE SCALE GENOMIC DNA]</scope>
    <source>
        <strain evidence="11">Ta-2019</strain>
    </source>
</reference>
<dbReference type="PANTHER" id="PTHR31086">
    <property type="entry name" value="ALUMINUM-ACTIVATED MALATE TRANSPORTER 10"/>
    <property type="match status" value="1"/>
</dbReference>